<keyword evidence="2" id="KW-0479">Metal-binding</keyword>
<dbReference type="GO" id="GO:0008270">
    <property type="term" value="F:zinc ion binding"/>
    <property type="evidence" value="ECO:0007669"/>
    <property type="project" value="InterPro"/>
</dbReference>
<dbReference type="Gene3D" id="4.10.240.10">
    <property type="entry name" value="Zn(2)-C6 fungal-type DNA-binding domain"/>
    <property type="match status" value="1"/>
</dbReference>
<dbReference type="PANTHER" id="PTHR47338">
    <property type="entry name" value="ZN(II)2CYS6 TRANSCRIPTION FACTOR (EUROFUNG)-RELATED"/>
    <property type="match status" value="1"/>
</dbReference>
<dbReference type="GO" id="GO:0000981">
    <property type="term" value="F:DNA-binding transcription factor activity, RNA polymerase II-specific"/>
    <property type="evidence" value="ECO:0007669"/>
    <property type="project" value="InterPro"/>
</dbReference>
<organism evidence="7 8">
    <name type="scientific">Fusarium xylarioides</name>
    <dbReference type="NCBI Taxonomy" id="221167"/>
    <lineage>
        <taxon>Eukaryota</taxon>
        <taxon>Fungi</taxon>
        <taxon>Dikarya</taxon>
        <taxon>Ascomycota</taxon>
        <taxon>Pezizomycotina</taxon>
        <taxon>Sordariomycetes</taxon>
        <taxon>Hypocreomycetidae</taxon>
        <taxon>Hypocreales</taxon>
        <taxon>Nectriaceae</taxon>
        <taxon>Fusarium</taxon>
        <taxon>Fusarium fujikuroi species complex</taxon>
    </lineage>
</organism>
<dbReference type="GO" id="GO:0005634">
    <property type="term" value="C:nucleus"/>
    <property type="evidence" value="ECO:0007669"/>
    <property type="project" value="UniProtKB-SubCell"/>
</dbReference>
<dbReference type="AlphaFoldDB" id="A0A9P7HQC9"/>
<proteinExistence type="predicted"/>
<evidence type="ECO:0000256" key="5">
    <source>
        <dbReference type="ARBA" id="ARBA00023242"/>
    </source>
</evidence>
<dbReference type="EMBL" id="JADFTT010000244">
    <property type="protein sequence ID" value="KAG5764520.1"/>
    <property type="molecule type" value="Genomic_DNA"/>
</dbReference>
<dbReference type="Pfam" id="PF00172">
    <property type="entry name" value="Zn_clus"/>
    <property type="match status" value="1"/>
</dbReference>
<evidence type="ECO:0000256" key="2">
    <source>
        <dbReference type="ARBA" id="ARBA00022723"/>
    </source>
</evidence>
<dbReference type="CDD" id="cd00067">
    <property type="entry name" value="GAL4"/>
    <property type="match status" value="1"/>
</dbReference>
<dbReference type="Proteomes" id="UP000750502">
    <property type="component" value="Unassembled WGS sequence"/>
</dbReference>
<dbReference type="InterPro" id="IPR001138">
    <property type="entry name" value="Zn2Cys6_DnaBD"/>
</dbReference>
<dbReference type="PROSITE" id="PS00463">
    <property type="entry name" value="ZN2_CY6_FUNGAL_1"/>
    <property type="match status" value="1"/>
</dbReference>
<sequence>MDNDDPTQPEQTAQASDAGLACNCCRKRKLRCSRETPICEHCRKTGQDCVYETKRARPGMKGGAIENVHKRLGAVNAHLPRYYD</sequence>
<evidence type="ECO:0000256" key="3">
    <source>
        <dbReference type="ARBA" id="ARBA00023015"/>
    </source>
</evidence>
<protein>
    <recommendedName>
        <fullName evidence="6">Zn(2)-C6 fungal-type domain-containing protein</fullName>
    </recommendedName>
</protein>
<dbReference type="InterPro" id="IPR050815">
    <property type="entry name" value="TF_fung"/>
</dbReference>
<dbReference type="InterPro" id="IPR036864">
    <property type="entry name" value="Zn2-C6_fun-type_DNA-bd_sf"/>
</dbReference>
<dbReference type="PROSITE" id="PS50048">
    <property type="entry name" value="ZN2_CY6_FUNGAL_2"/>
    <property type="match status" value="1"/>
</dbReference>
<keyword evidence="5" id="KW-0539">Nucleus</keyword>
<evidence type="ECO:0000313" key="7">
    <source>
        <dbReference type="EMBL" id="KAG5764520.1"/>
    </source>
</evidence>
<keyword evidence="3" id="KW-0805">Transcription regulation</keyword>
<gene>
    <name evidence="7" type="ORF">H9Q72_007409</name>
</gene>
<dbReference type="OrthoDB" id="2943660at2759"/>
<name>A0A9P7HQC9_9HYPO</name>
<keyword evidence="8" id="KW-1185">Reference proteome</keyword>
<comment type="caution">
    <text evidence="7">The sequence shown here is derived from an EMBL/GenBank/DDBJ whole genome shotgun (WGS) entry which is preliminary data.</text>
</comment>
<dbReference type="SUPFAM" id="SSF57701">
    <property type="entry name" value="Zn2/Cys6 DNA-binding domain"/>
    <property type="match status" value="1"/>
</dbReference>
<evidence type="ECO:0000259" key="6">
    <source>
        <dbReference type="PROSITE" id="PS50048"/>
    </source>
</evidence>
<accession>A0A9P7HQC9</accession>
<keyword evidence="4" id="KW-0804">Transcription</keyword>
<feature type="domain" description="Zn(2)-C6 fungal-type" evidence="6">
    <location>
        <begin position="21"/>
        <end position="51"/>
    </location>
</feature>
<comment type="subcellular location">
    <subcellularLocation>
        <location evidence="1">Nucleus</location>
    </subcellularLocation>
</comment>
<reference evidence="7" key="2">
    <citation type="submission" date="2020-10" db="EMBL/GenBank/DDBJ databases">
        <authorList>
            <person name="Peck L.D."/>
            <person name="Nowell R.W."/>
            <person name="Flood J."/>
            <person name="Ryan M.J."/>
            <person name="Barraclough T.G."/>
        </authorList>
    </citation>
    <scope>NUCLEOTIDE SEQUENCE</scope>
    <source>
        <strain evidence="7">IMI 127659i</strain>
    </source>
</reference>
<evidence type="ECO:0000256" key="4">
    <source>
        <dbReference type="ARBA" id="ARBA00023163"/>
    </source>
</evidence>
<evidence type="ECO:0000313" key="8">
    <source>
        <dbReference type="Proteomes" id="UP000750502"/>
    </source>
</evidence>
<evidence type="ECO:0000256" key="1">
    <source>
        <dbReference type="ARBA" id="ARBA00004123"/>
    </source>
</evidence>
<dbReference type="SMART" id="SM00066">
    <property type="entry name" value="GAL4"/>
    <property type="match status" value="1"/>
</dbReference>
<dbReference type="PANTHER" id="PTHR47338:SF23">
    <property type="entry name" value="ZN(II)2CYS6 TRANSCRIPTION FACTOR (EUROFUNG)"/>
    <property type="match status" value="1"/>
</dbReference>
<reference evidence="7" key="1">
    <citation type="journal article" date="2020" name="bioRxiv">
        <title>Historical genomics reveals the evolutionary mechanisms behind multiple outbreaks of the host-specific coffee wilt pathogen Fusarium xylarioides.</title>
        <authorList>
            <person name="Peck D."/>
            <person name="Nowell R.W."/>
            <person name="Flood J."/>
            <person name="Ryan M.J."/>
            <person name="Barraclough T.G."/>
        </authorList>
    </citation>
    <scope>NUCLEOTIDE SEQUENCE</scope>
    <source>
        <strain evidence="7">IMI 127659i</strain>
    </source>
</reference>